<dbReference type="GO" id="GO:0005886">
    <property type="term" value="C:plasma membrane"/>
    <property type="evidence" value="ECO:0007669"/>
    <property type="project" value="UniProtKB-SubCell"/>
</dbReference>
<dbReference type="OrthoDB" id="9806127at2"/>
<feature type="transmembrane region" description="Helical" evidence="11">
    <location>
        <begin position="58"/>
        <end position="76"/>
    </location>
</feature>
<protein>
    <submittedName>
        <fullName evidence="14">Multidrug efflux ATP-binding/permease protein</fullName>
        <ecNumber evidence="14">3.6.3.-</ecNumber>
    </submittedName>
</protein>
<dbReference type="AlphaFoldDB" id="A0A7K0CWF3"/>
<dbReference type="SUPFAM" id="SSF90123">
    <property type="entry name" value="ABC transporter transmembrane region"/>
    <property type="match status" value="1"/>
</dbReference>
<proteinExistence type="inferred from homology"/>
<evidence type="ECO:0000256" key="9">
    <source>
        <dbReference type="ARBA" id="ARBA00061644"/>
    </source>
</evidence>
<dbReference type="SUPFAM" id="SSF52540">
    <property type="entry name" value="P-loop containing nucleoside triphosphate hydrolases"/>
    <property type="match status" value="1"/>
</dbReference>
<feature type="transmembrane region" description="Helical" evidence="11">
    <location>
        <begin position="195"/>
        <end position="217"/>
    </location>
</feature>
<dbReference type="GO" id="GO:0016887">
    <property type="term" value="F:ATP hydrolysis activity"/>
    <property type="evidence" value="ECO:0007669"/>
    <property type="project" value="InterPro"/>
</dbReference>
<evidence type="ECO:0000256" key="11">
    <source>
        <dbReference type="SAM" id="Phobius"/>
    </source>
</evidence>
<sequence length="624" mass="67739">MWAREQSADEEGGTLSVSVSENSARQADDPSETVVPHDDSAKGSLRRLWPEIRWYQRAMYIGAGLSALGMLSDILLPVLTGRIVDGPVAHRDFGAIFAPLLLVVVLAAVSTVTSWIRRWMVARPASRLELDLRANLFGRLQILSVGVHDGMESGQLTSRAITDMSTLRRFFAAVAPSLLSLGATLWIGIGLLFVFSWQIGLVELLIEVPLVILALRFERGYGLASRRAQDKSGDLATIVEESAQGIRVLKAFGRGPWFGARFRRQSRELRTLELAKVRLAATLWTALNVLSALGIAAALAIGGYLLAEHAISLGALIAGITLTTYLQWPIMGFGFLLAELEHARTAAERYWEVIDTPVEITDPAEPVARPADLRGELCFDNVRFRFPDAEHDLLHRISLRLRPGETLAVVGATGSGKSALLGLVPRLFDVSEGAVTIDGIDIRALRLADLRSMVSVAFEDPVLFSASVWENITLGHPDATESQVRAALEVACADGFVDALPWGLRTRIGEQGLSLSGGQRQRLALARAVLARQRHPGGHVVVLDDPLSALDVTTEKQVQDRLHTALSGATVLLVAHRPSTAAWADRVAVLDDGRIIADGPHEELLTTCPRYRELMGGEITAPAR</sequence>
<evidence type="ECO:0000313" key="14">
    <source>
        <dbReference type="EMBL" id="MQY17758.1"/>
    </source>
</evidence>
<dbReference type="PANTHER" id="PTHR43394">
    <property type="entry name" value="ATP-DEPENDENT PERMEASE MDL1, MITOCHONDRIAL"/>
    <property type="match status" value="1"/>
</dbReference>
<evidence type="ECO:0000256" key="7">
    <source>
        <dbReference type="ARBA" id="ARBA00022989"/>
    </source>
</evidence>
<evidence type="ECO:0000256" key="10">
    <source>
        <dbReference type="SAM" id="MobiDB-lite"/>
    </source>
</evidence>
<dbReference type="Pfam" id="PF00005">
    <property type="entry name" value="ABC_tran"/>
    <property type="match status" value="1"/>
</dbReference>
<dbReference type="InterPro" id="IPR003593">
    <property type="entry name" value="AAA+_ATPase"/>
</dbReference>
<feature type="domain" description="ABC transmembrane type-1" evidence="13">
    <location>
        <begin position="61"/>
        <end position="342"/>
    </location>
</feature>
<accession>A0A7K0CWF3</accession>
<feature type="domain" description="ABC transporter" evidence="12">
    <location>
        <begin position="377"/>
        <end position="617"/>
    </location>
</feature>
<gene>
    <name evidence="14" type="ORF">NRB20_08230</name>
</gene>
<evidence type="ECO:0000256" key="8">
    <source>
        <dbReference type="ARBA" id="ARBA00023136"/>
    </source>
</evidence>
<feature type="transmembrane region" description="Helical" evidence="11">
    <location>
        <begin position="279"/>
        <end position="307"/>
    </location>
</feature>
<keyword evidence="3" id="KW-1003">Cell membrane</keyword>
<keyword evidence="14" id="KW-0378">Hydrolase</keyword>
<organism evidence="14 15">
    <name type="scientific">Nocardia macrotermitis</name>
    <dbReference type="NCBI Taxonomy" id="2585198"/>
    <lineage>
        <taxon>Bacteria</taxon>
        <taxon>Bacillati</taxon>
        <taxon>Actinomycetota</taxon>
        <taxon>Actinomycetes</taxon>
        <taxon>Mycobacteriales</taxon>
        <taxon>Nocardiaceae</taxon>
        <taxon>Nocardia</taxon>
    </lineage>
</organism>
<dbReference type="PROSITE" id="PS50893">
    <property type="entry name" value="ABC_TRANSPORTER_2"/>
    <property type="match status" value="1"/>
</dbReference>
<evidence type="ECO:0000256" key="6">
    <source>
        <dbReference type="ARBA" id="ARBA00022840"/>
    </source>
</evidence>
<feature type="transmembrane region" description="Helical" evidence="11">
    <location>
        <begin position="313"/>
        <end position="338"/>
    </location>
</feature>
<dbReference type="CDD" id="cd18543">
    <property type="entry name" value="ABC_6TM_Rv0194_D1_like"/>
    <property type="match status" value="1"/>
</dbReference>
<dbReference type="FunFam" id="3.40.50.300:FF:000299">
    <property type="entry name" value="ABC transporter ATP-binding protein/permease"/>
    <property type="match status" value="1"/>
</dbReference>
<keyword evidence="2" id="KW-0813">Transport</keyword>
<feature type="transmembrane region" description="Helical" evidence="11">
    <location>
        <begin position="96"/>
        <end position="116"/>
    </location>
</feature>
<feature type="region of interest" description="Disordered" evidence="10">
    <location>
        <begin position="1"/>
        <end position="39"/>
    </location>
</feature>
<comment type="similarity">
    <text evidence="9">Belongs to the ABC transporter superfamily. Lipid exporter (TC 3.A.1.106) family.</text>
</comment>
<name>A0A7K0CWF3_9NOCA</name>
<dbReference type="InterPro" id="IPR011527">
    <property type="entry name" value="ABC1_TM_dom"/>
</dbReference>
<feature type="compositionally biased region" description="Polar residues" evidence="10">
    <location>
        <begin position="15"/>
        <end position="25"/>
    </location>
</feature>
<dbReference type="Proteomes" id="UP000438448">
    <property type="component" value="Unassembled WGS sequence"/>
</dbReference>
<evidence type="ECO:0000256" key="4">
    <source>
        <dbReference type="ARBA" id="ARBA00022692"/>
    </source>
</evidence>
<dbReference type="Gene3D" id="1.20.1560.10">
    <property type="entry name" value="ABC transporter type 1, transmembrane domain"/>
    <property type="match status" value="1"/>
</dbReference>
<dbReference type="EC" id="3.6.3.-" evidence="14"/>
<keyword evidence="15" id="KW-1185">Reference proteome</keyword>
<dbReference type="PROSITE" id="PS50929">
    <property type="entry name" value="ABC_TM1F"/>
    <property type="match status" value="1"/>
</dbReference>
<evidence type="ECO:0000259" key="13">
    <source>
        <dbReference type="PROSITE" id="PS50929"/>
    </source>
</evidence>
<feature type="transmembrane region" description="Helical" evidence="11">
    <location>
        <begin position="170"/>
        <end position="189"/>
    </location>
</feature>
<dbReference type="PANTHER" id="PTHR43394:SF1">
    <property type="entry name" value="ATP-BINDING CASSETTE SUB-FAMILY B MEMBER 10, MITOCHONDRIAL"/>
    <property type="match status" value="1"/>
</dbReference>
<keyword evidence="7 11" id="KW-1133">Transmembrane helix</keyword>
<dbReference type="InterPro" id="IPR003439">
    <property type="entry name" value="ABC_transporter-like_ATP-bd"/>
</dbReference>
<dbReference type="InterPro" id="IPR017871">
    <property type="entry name" value="ABC_transporter-like_CS"/>
</dbReference>
<dbReference type="EMBL" id="WEGK01000002">
    <property type="protein sequence ID" value="MQY17758.1"/>
    <property type="molecule type" value="Genomic_DNA"/>
</dbReference>
<dbReference type="Pfam" id="PF00664">
    <property type="entry name" value="ABC_membrane"/>
    <property type="match status" value="1"/>
</dbReference>
<dbReference type="InterPro" id="IPR036640">
    <property type="entry name" value="ABC1_TM_sf"/>
</dbReference>
<dbReference type="Gene3D" id="3.40.50.300">
    <property type="entry name" value="P-loop containing nucleotide triphosphate hydrolases"/>
    <property type="match status" value="1"/>
</dbReference>
<evidence type="ECO:0000256" key="2">
    <source>
        <dbReference type="ARBA" id="ARBA00022448"/>
    </source>
</evidence>
<dbReference type="PROSITE" id="PS00211">
    <property type="entry name" value="ABC_TRANSPORTER_1"/>
    <property type="match status" value="1"/>
</dbReference>
<dbReference type="InterPro" id="IPR039421">
    <property type="entry name" value="Type_1_exporter"/>
</dbReference>
<keyword evidence="5" id="KW-0547">Nucleotide-binding</keyword>
<evidence type="ECO:0000259" key="12">
    <source>
        <dbReference type="PROSITE" id="PS50893"/>
    </source>
</evidence>
<evidence type="ECO:0000256" key="3">
    <source>
        <dbReference type="ARBA" id="ARBA00022475"/>
    </source>
</evidence>
<dbReference type="InterPro" id="IPR027417">
    <property type="entry name" value="P-loop_NTPase"/>
</dbReference>
<reference evidence="14 15" key="1">
    <citation type="submission" date="2019-10" db="EMBL/GenBank/DDBJ databases">
        <title>Nocardia macrotermitis sp. nov. and Nocardia aurantia sp. nov., isolated from the gut of fungus growing-termite Macrotermes natalensis.</title>
        <authorList>
            <person name="Benndorf R."/>
            <person name="Schwitalla J."/>
            <person name="Martin K."/>
            <person name="De Beer W."/>
            <person name="Kaster A.-K."/>
            <person name="Vollmers J."/>
            <person name="Poulsen M."/>
            <person name="Beemelmanns C."/>
        </authorList>
    </citation>
    <scope>NUCLEOTIDE SEQUENCE [LARGE SCALE GENOMIC DNA]</scope>
    <source>
        <strain evidence="14 15">RB20</strain>
    </source>
</reference>
<evidence type="ECO:0000256" key="1">
    <source>
        <dbReference type="ARBA" id="ARBA00004651"/>
    </source>
</evidence>
<keyword evidence="8 11" id="KW-0472">Membrane</keyword>
<keyword evidence="6 14" id="KW-0067">ATP-binding</keyword>
<dbReference type="GO" id="GO:0005524">
    <property type="term" value="F:ATP binding"/>
    <property type="evidence" value="ECO:0007669"/>
    <property type="project" value="UniProtKB-KW"/>
</dbReference>
<comment type="caution">
    <text evidence="14">The sequence shown here is derived from an EMBL/GenBank/DDBJ whole genome shotgun (WGS) entry which is preliminary data.</text>
</comment>
<evidence type="ECO:0000256" key="5">
    <source>
        <dbReference type="ARBA" id="ARBA00022741"/>
    </source>
</evidence>
<comment type="subcellular location">
    <subcellularLocation>
        <location evidence="1">Cell membrane</location>
        <topology evidence="1">Multi-pass membrane protein</topology>
    </subcellularLocation>
</comment>
<evidence type="ECO:0000313" key="15">
    <source>
        <dbReference type="Proteomes" id="UP000438448"/>
    </source>
</evidence>
<keyword evidence="4 11" id="KW-0812">Transmembrane</keyword>
<dbReference type="GO" id="GO:0015421">
    <property type="term" value="F:ABC-type oligopeptide transporter activity"/>
    <property type="evidence" value="ECO:0007669"/>
    <property type="project" value="TreeGrafter"/>
</dbReference>
<dbReference type="SMART" id="SM00382">
    <property type="entry name" value="AAA"/>
    <property type="match status" value="1"/>
</dbReference>